<protein>
    <recommendedName>
        <fullName evidence="7">Small ribosomal subunit protein mS29</fullName>
    </recommendedName>
</protein>
<keyword evidence="5" id="KW-0496">Mitochondrion</keyword>
<name>A0A9P9E703_9PLEO</name>
<proteinExistence type="inferred from homology"/>
<dbReference type="PANTHER" id="PTHR12810:SF0">
    <property type="entry name" value="SMALL RIBOSOMAL SUBUNIT PROTEIN MS29"/>
    <property type="match status" value="1"/>
</dbReference>
<evidence type="ECO:0000256" key="3">
    <source>
        <dbReference type="ARBA" id="ARBA00022946"/>
    </source>
</evidence>
<dbReference type="OrthoDB" id="274828at2759"/>
<keyword evidence="4" id="KW-0689">Ribosomal protein</keyword>
<dbReference type="EMBL" id="JAGMWT010000003">
    <property type="protein sequence ID" value="KAH7132083.1"/>
    <property type="molecule type" value="Genomic_DNA"/>
</dbReference>
<comment type="similarity">
    <text evidence="2">Belongs to the mitochondrion-specific ribosomal protein mS29 family.</text>
</comment>
<dbReference type="PANTHER" id="PTHR12810">
    <property type="entry name" value="MITOCHONDRIAL 28S RIBOSOMAL PROTEIN S29"/>
    <property type="match status" value="1"/>
</dbReference>
<dbReference type="InterPro" id="IPR019368">
    <property type="entry name" value="Ribosomal_mS29"/>
</dbReference>
<comment type="subcellular location">
    <subcellularLocation>
        <location evidence="1">Mitochondrion</location>
    </subcellularLocation>
</comment>
<evidence type="ECO:0000256" key="7">
    <source>
        <dbReference type="ARBA" id="ARBA00035140"/>
    </source>
</evidence>
<keyword evidence="6" id="KW-0687">Ribonucleoprotein</keyword>
<reference evidence="9" key="1">
    <citation type="journal article" date="2021" name="Nat. Commun.">
        <title>Genetic determinants of endophytism in the Arabidopsis root mycobiome.</title>
        <authorList>
            <person name="Mesny F."/>
            <person name="Miyauchi S."/>
            <person name="Thiergart T."/>
            <person name="Pickel B."/>
            <person name="Atanasova L."/>
            <person name="Karlsson M."/>
            <person name="Huettel B."/>
            <person name="Barry K.W."/>
            <person name="Haridas S."/>
            <person name="Chen C."/>
            <person name="Bauer D."/>
            <person name="Andreopoulos W."/>
            <person name="Pangilinan J."/>
            <person name="LaButti K."/>
            <person name="Riley R."/>
            <person name="Lipzen A."/>
            <person name="Clum A."/>
            <person name="Drula E."/>
            <person name="Henrissat B."/>
            <person name="Kohler A."/>
            <person name="Grigoriev I.V."/>
            <person name="Martin F.M."/>
            <person name="Hacquard S."/>
        </authorList>
    </citation>
    <scope>NUCLEOTIDE SEQUENCE</scope>
    <source>
        <strain evidence="9">MPI-CAGE-CH-0243</strain>
    </source>
</reference>
<evidence type="ECO:0000256" key="4">
    <source>
        <dbReference type="ARBA" id="ARBA00022980"/>
    </source>
</evidence>
<gene>
    <name evidence="9" type="ORF">B0J11DRAFT_481090</name>
</gene>
<keyword evidence="10" id="KW-1185">Reference proteome</keyword>
<evidence type="ECO:0000256" key="2">
    <source>
        <dbReference type="ARBA" id="ARBA00009863"/>
    </source>
</evidence>
<evidence type="ECO:0000313" key="9">
    <source>
        <dbReference type="EMBL" id="KAH7132083.1"/>
    </source>
</evidence>
<dbReference type="Proteomes" id="UP000700596">
    <property type="component" value="Unassembled WGS sequence"/>
</dbReference>
<evidence type="ECO:0000256" key="1">
    <source>
        <dbReference type="ARBA" id="ARBA00004173"/>
    </source>
</evidence>
<feature type="region of interest" description="Disordered" evidence="8">
    <location>
        <begin position="40"/>
        <end position="59"/>
    </location>
</feature>
<comment type="caution">
    <text evidence="9">The sequence shown here is derived from an EMBL/GenBank/DDBJ whole genome shotgun (WGS) entry which is preliminary data.</text>
</comment>
<keyword evidence="3" id="KW-0809">Transit peptide</keyword>
<dbReference type="AlphaFoldDB" id="A0A9P9E703"/>
<accession>A0A9P9E703</accession>
<evidence type="ECO:0000256" key="8">
    <source>
        <dbReference type="SAM" id="MobiDB-lite"/>
    </source>
</evidence>
<organism evidence="9 10">
    <name type="scientific">Dendryphion nanum</name>
    <dbReference type="NCBI Taxonomy" id="256645"/>
    <lineage>
        <taxon>Eukaryota</taxon>
        <taxon>Fungi</taxon>
        <taxon>Dikarya</taxon>
        <taxon>Ascomycota</taxon>
        <taxon>Pezizomycotina</taxon>
        <taxon>Dothideomycetes</taxon>
        <taxon>Pleosporomycetidae</taxon>
        <taxon>Pleosporales</taxon>
        <taxon>Torulaceae</taxon>
        <taxon>Dendryphion</taxon>
    </lineage>
</organism>
<dbReference type="GO" id="GO:0003735">
    <property type="term" value="F:structural constituent of ribosome"/>
    <property type="evidence" value="ECO:0007669"/>
    <property type="project" value="TreeGrafter"/>
</dbReference>
<dbReference type="GO" id="GO:0005763">
    <property type="term" value="C:mitochondrial small ribosomal subunit"/>
    <property type="evidence" value="ECO:0007669"/>
    <property type="project" value="TreeGrafter"/>
</dbReference>
<sequence length="477" mass="52628">MPSSTCLRGLSQLSLNSTGRSPIASRSLLLAPKVSCFSTSSAHYKQPGPKKGNMTTAPKRGTRTLNIKKHKKALTSDASKRLAPGEARALRKRIVLTNNNALEVRGLEDLSAGNALKAANLGQMRGIPDDAVDALRAVDAFKPRQGWNLFWRPAVLMRKETIQLSELFTEVENATKEQTKKTVRRVVFGDGLSGKSTLLLQGITMGFLRKWTIVNLPDAHDIVNAHTEYAPLPGSQPTQYVQNTYTSTLLSQILKANTQFFENTKVSMNHSLPVPLSSTSTLKQLTQLGVADPEVSWSIFVALWKELTQPGRPPIIFAIDGLQHIMRDSEYLSAEVKPIHAHDLAIIRHFINYLSGTETLTNGGLVLAATSGAKSPPNYALDYSIKSALARQESPEHLPLWDPYQKADLRIVEALKDVDVLKVSNLSKEEARSIMEYYAQSGMLRAKVDHKLVTEKWSLAGMGNIGELERVTVRMRA</sequence>
<evidence type="ECO:0000256" key="5">
    <source>
        <dbReference type="ARBA" id="ARBA00023128"/>
    </source>
</evidence>
<evidence type="ECO:0000256" key="6">
    <source>
        <dbReference type="ARBA" id="ARBA00023274"/>
    </source>
</evidence>
<evidence type="ECO:0000313" key="10">
    <source>
        <dbReference type="Proteomes" id="UP000700596"/>
    </source>
</evidence>
<dbReference type="Pfam" id="PF10236">
    <property type="entry name" value="DAP3"/>
    <property type="match status" value="1"/>
</dbReference>